<evidence type="ECO:0000313" key="1">
    <source>
        <dbReference type="EMBL" id="UFW84520.1"/>
    </source>
</evidence>
<protein>
    <submittedName>
        <fullName evidence="1">Uncharacterized protein</fullName>
    </submittedName>
</protein>
<proteinExistence type="predicted"/>
<sequence length="101" mass="10800">MPTSDTFFAYAICRPTLIHGFGQDVMPAAPSIGSPCHLTGCAAELDVESCPVSYNRLSSRVALVTSLTTPRALRETKGSAATTPTLVNQKMAKIGRMQSWI</sequence>
<dbReference type="Proteomes" id="UP001430990">
    <property type="component" value="Chromosome"/>
</dbReference>
<name>A0ABY3QEX9_9BRAD</name>
<accession>A0ABY3QEX9</accession>
<gene>
    <name evidence="1" type="ORF">BjapCC829_31915</name>
</gene>
<organism evidence="1 2">
    <name type="scientific">Bradyrhizobium barranii</name>
    <dbReference type="NCBI Taxonomy" id="2992140"/>
    <lineage>
        <taxon>Bacteria</taxon>
        <taxon>Pseudomonadati</taxon>
        <taxon>Pseudomonadota</taxon>
        <taxon>Alphaproteobacteria</taxon>
        <taxon>Hyphomicrobiales</taxon>
        <taxon>Nitrobacteraceae</taxon>
        <taxon>Bradyrhizobium</taxon>
    </lineage>
</organism>
<dbReference type="RefSeq" id="WP_231142534.1">
    <property type="nucleotide sequence ID" value="NZ_CP088100.1"/>
</dbReference>
<evidence type="ECO:0000313" key="2">
    <source>
        <dbReference type="Proteomes" id="UP001430990"/>
    </source>
</evidence>
<reference evidence="1" key="1">
    <citation type="submission" date="2021-11" db="EMBL/GenBank/DDBJ databases">
        <title>Australian commercial rhizobial inoculants.</title>
        <authorList>
            <person name="Kohlmeier M.G."/>
            <person name="O'Hara G.W."/>
            <person name="Colombi E."/>
            <person name="Ramsay J.P."/>
            <person name="Terpolilli J."/>
        </authorList>
    </citation>
    <scope>NUCLEOTIDE SEQUENCE</scope>
    <source>
        <strain evidence="1">CC829</strain>
    </source>
</reference>
<dbReference type="EMBL" id="CP088100">
    <property type="protein sequence ID" value="UFW84520.1"/>
    <property type="molecule type" value="Genomic_DNA"/>
</dbReference>
<keyword evidence="2" id="KW-1185">Reference proteome</keyword>